<dbReference type="Proteomes" id="UP000037405">
    <property type="component" value="Unassembled WGS sequence"/>
</dbReference>
<feature type="domain" description="Flagellar basal-body/hook protein C-terminal" evidence="10">
    <location>
        <begin position="478"/>
        <end position="518"/>
    </location>
</feature>
<evidence type="ECO:0000256" key="7">
    <source>
        <dbReference type="RuleBase" id="RU362065"/>
    </source>
</evidence>
<feature type="domain" description="Flagellar basal body rod protein N-terminal" evidence="9">
    <location>
        <begin position="8"/>
        <end position="37"/>
    </location>
</feature>
<accession>A0A0M0G220</accession>
<dbReference type="PRINTS" id="PR01005">
    <property type="entry name" value="FLGHOOKAP1"/>
</dbReference>
<dbReference type="InterPro" id="IPR001444">
    <property type="entry name" value="Flag_bb_rod_N"/>
</dbReference>
<dbReference type="Pfam" id="PF22638">
    <property type="entry name" value="FlgK_D1"/>
    <property type="match status" value="1"/>
</dbReference>
<dbReference type="InterPro" id="IPR002371">
    <property type="entry name" value="FlgK"/>
</dbReference>
<keyword evidence="5 7" id="KW-0964">Secreted</keyword>
<dbReference type="OrthoDB" id="9802553at2"/>
<dbReference type="GO" id="GO:0044780">
    <property type="term" value="P:bacterial-type flagellum assembly"/>
    <property type="evidence" value="ECO:0007669"/>
    <property type="project" value="InterPro"/>
</dbReference>
<dbReference type="SUPFAM" id="SSF64518">
    <property type="entry name" value="Phase 1 flagellin"/>
    <property type="match status" value="1"/>
</dbReference>
<comment type="caution">
    <text evidence="12">The sequence shown here is derived from an EMBL/GenBank/DDBJ whole genome shotgun (WGS) entry which is preliminary data.</text>
</comment>
<evidence type="ECO:0000313" key="12">
    <source>
        <dbReference type="EMBL" id="KON83642.1"/>
    </source>
</evidence>
<evidence type="ECO:0000256" key="4">
    <source>
        <dbReference type="ARBA" id="ARBA00016244"/>
    </source>
</evidence>
<keyword evidence="12" id="KW-0966">Cell projection</keyword>
<dbReference type="Pfam" id="PF06429">
    <property type="entry name" value="Flg_bbr_C"/>
    <property type="match status" value="1"/>
</dbReference>
<dbReference type="PANTHER" id="PTHR30033:SF1">
    <property type="entry name" value="FLAGELLAR HOOK-ASSOCIATED PROTEIN 1"/>
    <property type="match status" value="1"/>
</dbReference>
<dbReference type="GO" id="GO:0005576">
    <property type="term" value="C:extracellular region"/>
    <property type="evidence" value="ECO:0007669"/>
    <property type="project" value="UniProtKB-SubCell"/>
</dbReference>
<sequence>MRSTFMGLETAKRGMYTQQGALYTTGHNISNANTPGYSRQRVNFNPTEAFPSPGFNSPKIPGQLGTGVEAGSIQRVRDSFLDLQYRNENNKLGYWENKMESMQKMEEIMNEPSESGLSSTMDSFWKSLQDLASDTSNTGARSVVIQRGKAVAETFNYLSTSLTSVRKDLQNELAVTEKQINSLTRQIDQVNKQIAEVEPHGYLPNDLYDERDRLLDQLSTLVPIKTSYQSNGGASSAIAEGSVSVNLVGKDGDFAIKLVDKAGVNELSLSIKGPQESVDSVKIGNQTLDINSFLSQGEGKLRGLIDSYGYTNKDGKATGSYVAMLDELDNMAYVFAKAFNEQHQQGLTVAQMEDPNFDPENFESTTPKFFKDGKAPGADLEDVNKEGFAQRIQIADEMSNPDNIATAGTGNPTAGDTSNVQKLADLITTTKLPYGEKESSFQGHFESVIGKMAVESQESVKLTKNSNVLRSSVDERRMSVSGVSLDEEMTDMIKFQHAYNASARMITLQDEMLDKIINGMGTVGR</sequence>
<evidence type="ECO:0000259" key="11">
    <source>
        <dbReference type="Pfam" id="PF22638"/>
    </source>
</evidence>
<evidence type="ECO:0000256" key="1">
    <source>
        <dbReference type="ARBA" id="ARBA00004365"/>
    </source>
</evidence>
<evidence type="ECO:0000256" key="3">
    <source>
        <dbReference type="ARBA" id="ARBA00009677"/>
    </source>
</evidence>
<comment type="subcellular location">
    <subcellularLocation>
        <location evidence="1 7">Bacterial flagellum</location>
    </subcellularLocation>
    <subcellularLocation>
        <location evidence="2 7">Secreted</location>
    </subcellularLocation>
</comment>
<name>A0A0M0G220_9BACI</name>
<dbReference type="InterPro" id="IPR053927">
    <property type="entry name" value="FlgK_helical"/>
</dbReference>
<reference evidence="13" key="1">
    <citation type="submission" date="2015-07" db="EMBL/GenBank/DDBJ databases">
        <title>Fjat-14235 jcm11544.</title>
        <authorList>
            <person name="Liu B."/>
            <person name="Wang J."/>
            <person name="Zhu Y."/>
            <person name="Liu G."/>
            <person name="Chen Q."/>
            <person name="Chen Z."/>
            <person name="Lan J."/>
            <person name="Che J."/>
            <person name="Ge C."/>
            <person name="Shi H."/>
            <person name="Pan Z."/>
            <person name="Liu X."/>
        </authorList>
    </citation>
    <scope>NUCLEOTIDE SEQUENCE [LARGE SCALE GENOMIC DNA]</scope>
    <source>
        <strain evidence="13">JCM 11544</strain>
    </source>
</reference>
<feature type="domain" description="Flagellar hook-associated protein FlgK helical" evidence="11">
    <location>
        <begin position="102"/>
        <end position="350"/>
    </location>
</feature>
<dbReference type="RefSeq" id="WP_053429065.1">
    <property type="nucleotide sequence ID" value="NZ_LGUE01000005.1"/>
</dbReference>
<evidence type="ECO:0000256" key="8">
    <source>
        <dbReference type="SAM" id="Coils"/>
    </source>
</evidence>
<evidence type="ECO:0000256" key="6">
    <source>
        <dbReference type="ARBA" id="ARBA00023143"/>
    </source>
</evidence>
<keyword evidence="13" id="KW-1185">Reference proteome</keyword>
<dbReference type="InterPro" id="IPR010930">
    <property type="entry name" value="Flg_bb/hook_C_dom"/>
</dbReference>
<evidence type="ECO:0000256" key="5">
    <source>
        <dbReference type="ARBA" id="ARBA00022525"/>
    </source>
</evidence>
<dbReference type="GO" id="GO:0009424">
    <property type="term" value="C:bacterial-type flagellum hook"/>
    <property type="evidence" value="ECO:0007669"/>
    <property type="project" value="UniProtKB-UniRule"/>
</dbReference>
<dbReference type="AlphaFoldDB" id="A0A0M0G220"/>
<dbReference type="Pfam" id="PF00460">
    <property type="entry name" value="Flg_bb_rod"/>
    <property type="match status" value="1"/>
</dbReference>
<organism evidence="12 13">
    <name type="scientific">Rossellomorea marisflavi</name>
    <dbReference type="NCBI Taxonomy" id="189381"/>
    <lineage>
        <taxon>Bacteria</taxon>
        <taxon>Bacillati</taxon>
        <taxon>Bacillota</taxon>
        <taxon>Bacilli</taxon>
        <taxon>Bacillales</taxon>
        <taxon>Bacillaceae</taxon>
        <taxon>Rossellomorea</taxon>
    </lineage>
</organism>
<keyword evidence="8" id="KW-0175">Coiled coil</keyword>
<protein>
    <recommendedName>
        <fullName evidence="4 7">Flagellar hook-associated protein 1</fullName>
        <shortName evidence="7">HAP1</shortName>
    </recommendedName>
</protein>
<gene>
    <name evidence="7 12" type="primary">flgK</name>
    <name evidence="12" type="ORF">AF331_15810</name>
</gene>
<evidence type="ECO:0000259" key="10">
    <source>
        <dbReference type="Pfam" id="PF06429"/>
    </source>
</evidence>
<dbReference type="PATRIC" id="fig|189381.12.peg.4149"/>
<dbReference type="STRING" id="189381.GCA_900166615_02020"/>
<proteinExistence type="inferred from homology"/>
<dbReference type="GO" id="GO:0005198">
    <property type="term" value="F:structural molecule activity"/>
    <property type="evidence" value="ECO:0007669"/>
    <property type="project" value="UniProtKB-UniRule"/>
</dbReference>
<keyword evidence="12" id="KW-0282">Flagellum</keyword>
<keyword evidence="6 7" id="KW-0975">Bacterial flagellum</keyword>
<feature type="coiled-coil region" evidence="8">
    <location>
        <begin position="166"/>
        <end position="193"/>
    </location>
</feature>
<evidence type="ECO:0000313" key="13">
    <source>
        <dbReference type="Proteomes" id="UP000037405"/>
    </source>
</evidence>
<keyword evidence="12" id="KW-0969">Cilium</keyword>
<dbReference type="EMBL" id="LGUE01000005">
    <property type="protein sequence ID" value="KON83642.1"/>
    <property type="molecule type" value="Genomic_DNA"/>
</dbReference>
<evidence type="ECO:0000256" key="2">
    <source>
        <dbReference type="ARBA" id="ARBA00004613"/>
    </source>
</evidence>
<evidence type="ECO:0000259" key="9">
    <source>
        <dbReference type="Pfam" id="PF00460"/>
    </source>
</evidence>
<dbReference type="NCBIfam" id="TIGR02492">
    <property type="entry name" value="flgK_ends"/>
    <property type="match status" value="1"/>
</dbReference>
<comment type="similarity">
    <text evidence="3 7">Belongs to the flagella basal body rod proteins family.</text>
</comment>
<dbReference type="PANTHER" id="PTHR30033">
    <property type="entry name" value="FLAGELLAR HOOK-ASSOCIATED PROTEIN 1"/>
    <property type="match status" value="1"/>
</dbReference>